<dbReference type="InterPro" id="IPR046151">
    <property type="entry name" value="DUF6153"/>
</dbReference>
<organism evidence="1 2">
    <name type="scientific">Streptomyces gobitricini</name>
    <dbReference type="NCBI Taxonomy" id="68211"/>
    <lineage>
        <taxon>Bacteria</taxon>
        <taxon>Bacillati</taxon>
        <taxon>Actinomycetota</taxon>
        <taxon>Actinomycetes</taxon>
        <taxon>Kitasatosporales</taxon>
        <taxon>Streptomycetaceae</taxon>
        <taxon>Streptomyces</taxon>
    </lineage>
</organism>
<dbReference type="Pfam" id="PF19650">
    <property type="entry name" value="DUF6153"/>
    <property type="match status" value="1"/>
</dbReference>
<protein>
    <submittedName>
        <fullName evidence="1">DUF6153 family protein</fullName>
    </submittedName>
</protein>
<sequence>MGAMSTDPHRRRVRLRACRGALLILAVLAGVFAMHGLAAGTIAPATAGHAPAEPGGHVTGHAHAEPAGHVAGDACDHVDESGGGAGHAQHADSTCAAGGVSGAPGQAPLLAATVPAAADPLLHARPGGATVPGRAPPDLAQLQLLRI</sequence>
<comment type="caution">
    <text evidence="1">The sequence shown here is derived from an EMBL/GenBank/DDBJ whole genome shotgun (WGS) entry which is preliminary data.</text>
</comment>
<gene>
    <name evidence="1" type="ORF">GCM10010393_26400</name>
</gene>
<reference evidence="1 2" key="1">
    <citation type="journal article" date="2019" name="Int. J. Syst. Evol. Microbiol.">
        <title>The Global Catalogue of Microorganisms (GCM) 10K type strain sequencing project: providing services to taxonomists for standard genome sequencing and annotation.</title>
        <authorList>
            <consortium name="The Broad Institute Genomics Platform"/>
            <consortium name="The Broad Institute Genome Sequencing Center for Infectious Disease"/>
            <person name="Wu L."/>
            <person name="Ma J."/>
        </authorList>
    </citation>
    <scope>NUCLEOTIDE SEQUENCE [LARGE SCALE GENOMIC DNA]</scope>
    <source>
        <strain evidence="1 2">JCM 5062</strain>
    </source>
</reference>
<keyword evidence="2" id="KW-1185">Reference proteome</keyword>
<dbReference type="EMBL" id="BAAASR010000015">
    <property type="protein sequence ID" value="GAA2493145.1"/>
    <property type="molecule type" value="Genomic_DNA"/>
</dbReference>
<name>A0ABN3LZD5_9ACTN</name>
<accession>A0ABN3LZD5</accession>
<evidence type="ECO:0000313" key="1">
    <source>
        <dbReference type="EMBL" id="GAA2493145.1"/>
    </source>
</evidence>
<proteinExistence type="predicted"/>
<dbReference type="Proteomes" id="UP001499942">
    <property type="component" value="Unassembled WGS sequence"/>
</dbReference>
<evidence type="ECO:0000313" key="2">
    <source>
        <dbReference type="Proteomes" id="UP001499942"/>
    </source>
</evidence>